<dbReference type="InterPro" id="IPR005034">
    <property type="entry name" value="Dicer_dimerisation"/>
</dbReference>
<evidence type="ECO:0000256" key="10">
    <source>
        <dbReference type="ARBA" id="ARBA00022842"/>
    </source>
</evidence>
<keyword evidence="11" id="KW-0694">RNA-binding</keyword>
<protein>
    <recommendedName>
        <fullName evidence="20">Dicer-like protein 2</fullName>
    </recommendedName>
</protein>
<dbReference type="GO" id="GO:0005737">
    <property type="term" value="C:cytoplasm"/>
    <property type="evidence" value="ECO:0007669"/>
    <property type="project" value="TreeGrafter"/>
</dbReference>
<evidence type="ECO:0000256" key="5">
    <source>
        <dbReference type="ARBA" id="ARBA00022737"/>
    </source>
</evidence>
<feature type="compositionally biased region" description="Basic and acidic residues" evidence="15">
    <location>
        <begin position="1161"/>
        <end position="1175"/>
    </location>
</feature>
<comment type="cofactor">
    <cofactor evidence="1">
        <name>Mn(2+)</name>
        <dbReference type="ChEBI" id="CHEBI:29035"/>
    </cofactor>
</comment>
<proteinExistence type="predicted"/>
<dbReference type="GO" id="GO:0003723">
    <property type="term" value="F:RNA binding"/>
    <property type="evidence" value="ECO:0007669"/>
    <property type="project" value="UniProtKB-KW"/>
</dbReference>
<dbReference type="CDD" id="cd18802">
    <property type="entry name" value="SF2_C_dicer"/>
    <property type="match status" value="1"/>
</dbReference>
<dbReference type="GO" id="GO:0005524">
    <property type="term" value="F:ATP binding"/>
    <property type="evidence" value="ECO:0007669"/>
    <property type="project" value="UniProtKB-KW"/>
</dbReference>
<dbReference type="Gene3D" id="3.40.50.300">
    <property type="entry name" value="P-loop containing nucleotide triphosphate hydrolases"/>
    <property type="match status" value="2"/>
</dbReference>
<dbReference type="GO" id="GO:0046872">
    <property type="term" value="F:metal ion binding"/>
    <property type="evidence" value="ECO:0007669"/>
    <property type="project" value="UniProtKB-KW"/>
</dbReference>
<feature type="region of interest" description="Disordered" evidence="15">
    <location>
        <begin position="1150"/>
        <end position="1175"/>
    </location>
</feature>
<evidence type="ECO:0000259" key="17">
    <source>
        <dbReference type="PROSITE" id="PS51194"/>
    </source>
</evidence>
<dbReference type="Gene3D" id="1.10.1520.10">
    <property type="entry name" value="Ribonuclease III domain"/>
    <property type="match status" value="2"/>
</dbReference>
<dbReference type="Pfam" id="PF00271">
    <property type="entry name" value="Helicase_C"/>
    <property type="match status" value="1"/>
</dbReference>
<dbReference type="GO" id="GO:0030422">
    <property type="term" value="P:siRNA processing"/>
    <property type="evidence" value="ECO:0007669"/>
    <property type="project" value="TreeGrafter"/>
</dbReference>
<keyword evidence="7" id="KW-0378">Hydrolase</keyword>
<dbReference type="PANTHER" id="PTHR14950:SF37">
    <property type="entry name" value="ENDORIBONUCLEASE DICER"/>
    <property type="match status" value="1"/>
</dbReference>
<feature type="domain" description="Helicase C-terminal" evidence="17">
    <location>
        <begin position="259"/>
        <end position="438"/>
    </location>
</feature>
<reference evidence="18" key="2">
    <citation type="journal article" date="2023" name="IMA Fungus">
        <title>Comparative genomic study of the Penicillium genus elucidates a diverse pangenome and 15 lateral gene transfer events.</title>
        <authorList>
            <person name="Petersen C."/>
            <person name="Sorensen T."/>
            <person name="Nielsen M.R."/>
            <person name="Sondergaard T.E."/>
            <person name="Sorensen J.L."/>
            <person name="Fitzpatrick D.A."/>
            <person name="Frisvad J.C."/>
            <person name="Nielsen K.L."/>
        </authorList>
    </citation>
    <scope>NUCLEOTIDE SEQUENCE</scope>
    <source>
        <strain evidence="18">IBT 19713</strain>
    </source>
</reference>
<keyword evidence="5" id="KW-0677">Repeat</keyword>
<evidence type="ECO:0000313" key="18">
    <source>
        <dbReference type="EMBL" id="KAJ5247883.1"/>
    </source>
</evidence>
<dbReference type="GeneID" id="83199466"/>
<dbReference type="InterPro" id="IPR000999">
    <property type="entry name" value="RNase_III_dom"/>
</dbReference>
<evidence type="ECO:0000256" key="4">
    <source>
        <dbReference type="ARBA" id="ARBA00022723"/>
    </source>
</evidence>
<evidence type="ECO:0000256" key="3">
    <source>
        <dbReference type="ARBA" id="ARBA00022721"/>
    </source>
</evidence>
<dbReference type="SUPFAM" id="SSF69065">
    <property type="entry name" value="RNase III domain-like"/>
    <property type="match status" value="2"/>
</dbReference>
<dbReference type="SUPFAM" id="SSF52540">
    <property type="entry name" value="P-loop containing nucleoside triphosphate hydrolases"/>
    <property type="match status" value="1"/>
</dbReference>
<name>A0A9W9TYV2_9EURO</name>
<dbReference type="RefSeq" id="XP_058335304.1">
    <property type="nucleotide sequence ID" value="XM_058472163.1"/>
</dbReference>
<accession>A0A9W9TYV2</accession>
<keyword evidence="19" id="KW-1185">Reference proteome</keyword>
<dbReference type="Pfam" id="PF03368">
    <property type="entry name" value="Dicer_dimer"/>
    <property type="match status" value="1"/>
</dbReference>
<keyword evidence="3" id="KW-0930">Antiviral protein</keyword>
<evidence type="ECO:0000256" key="14">
    <source>
        <dbReference type="ARBA" id="ARBA00025403"/>
    </source>
</evidence>
<organism evidence="18 19">
    <name type="scientific">Penicillium chermesinum</name>
    <dbReference type="NCBI Taxonomy" id="63820"/>
    <lineage>
        <taxon>Eukaryota</taxon>
        <taxon>Fungi</taxon>
        <taxon>Dikarya</taxon>
        <taxon>Ascomycota</taxon>
        <taxon>Pezizomycotina</taxon>
        <taxon>Eurotiomycetes</taxon>
        <taxon>Eurotiomycetidae</taxon>
        <taxon>Eurotiales</taxon>
        <taxon>Aspergillaceae</taxon>
        <taxon>Penicillium</taxon>
    </lineage>
</organism>
<dbReference type="OrthoDB" id="416741at2759"/>
<keyword evidence="6" id="KW-0547">Nucleotide-binding</keyword>
<keyword evidence="13" id="KW-0464">Manganese</keyword>
<evidence type="ECO:0000256" key="11">
    <source>
        <dbReference type="ARBA" id="ARBA00022884"/>
    </source>
</evidence>
<keyword evidence="12" id="KW-0051">Antiviral defense</keyword>
<dbReference type="GO" id="GO:0051607">
    <property type="term" value="P:defense response to virus"/>
    <property type="evidence" value="ECO:0007669"/>
    <property type="project" value="UniProtKB-KW"/>
</dbReference>
<comment type="caution">
    <text evidence="18">The sequence shown here is derived from an EMBL/GenBank/DDBJ whole genome shotgun (WGS) entry which is preliminary data.</text>
</comment>
<evidence type="ECO:0000256" key="6">
    <source>
        <dbReference type="ARBA" id="ARBA00022741"/>
    </source>
</evidence>
<comment type="function">
    <text evidence="14">Dicer-like endonuclease involved in cleaving double-stranded RNA in the RNA interference (RNAi) pathway. Produces 21 to 25 bp dsRNAs (siRNAs) which target the selective destruction of homologous RNAs leading to sequence-specific suppression of gene expression, called post-transcriptional gene silencing (PTGS). Part of a broad host defense response against viral infection and transposons.</text>
</comment>
<dbReference type="AlphaFoldDB" id="A0A9W9TYV2"/>
<evidence type="ECO:0000259" key="16">
    <source>
        <dbReference type="PROSITE" id="PS50142"/>
    </source>
</evidence>
<dbReference type="PROSITE" id="PS50142">
    <property type="entry name" value="RNASE_3_2"/>
    <property type="match status" value="2"/>
</dbReference>
<dbReference type="InterPro" id="IPR001650">
    <property type="entry name" value="Helicase_C-like"/>
</dbReference>
<dbReference type="FunFam" id="1.10.1520.10:FF:000032">
    <property type="entry name" value="Dicer-like protein 2"/>
    <property type="match status" value="1"/>
</dbReference>
<evidence type="ECO:0008006" key="20">
    <source>
        <dbReference type="Google" id="ProtNLM"/>
    </source>
</evidence>
<dbReference type="InterPro" id="IPR036389">
    <property type="entry name" value="RNase_III_sf"/>
</dbReference>
<evidence type="ECO:0000256" key="1">
    <source>
        <dbReference type="ARBA" id="ARBA00001936"/>
    </source>
</evidence>
<evidence type="ECO:0000256" key="13">
    <source>
        <dbReference type="ARBA" id="ARBA00023211"/>
    </source>
</evidence>
<dbReference type="GO" id="GO:0004525">
    <property type="term" value="F:ribonuclease III activity"/>
    <property type="evidence" value="ECO:0007669"/>
    <property type="project" value="InterPro"/>
</dbReference>
<keyword evidence="10" id="KW-0460">Magnesium</keyword>
<evidence type="ECO:0000256" key="8">
    <source>
        <dbReference type="ARBA" id="ARBA00022806"/>
    </source>
</evidence>
<dbReference type="SMART" id="SM00535">
    <property type="entry name" value="RIBOc"/>
    <property type="match status" value="2"/>
</dbReference>
<evidence type="ECO:0000256" key="9">
    <source>
        <dbReference type="ARBA" id="ARBA00022840"/>
    </source>
</evidence>
<dbReference type="Proteomes" id="UP001150941">
    <property type="component" value="Unassembled WGS sequence"/>
</dbReference>
<evidence type="ECO:0000256" key="15">
    <source>
        <dbReference type="SAM" id="MobiDB-lite"/>
    </source>
</evidence>
<evidence type="ECO:0000256" key="12">
    <source>
        <dbReference type="ARBA" id="ARBA00023118"/>
    </source>
</evidence>
<dbReference type="CDD" id="cd00593">
    <property type="entry name" value="RIBOc"/>
    <property type="match status" value="2"/>
</dbReference>
<feature type="domain" description="RNase III" evidence="16">
    <location>
        <begin position="737"/>
        <end position="854"/>
    </location>
</feature>
<sequence>MAPTVALCSQQHEVIASQIPSVKTQVLTGQDNVDRWTQQSEWDAVLRDVRVVVSTYAILADALTHGFVRILQLSLLVFDEGGSSKSLRILEKNLDAICKAPRVHRTELLQHVHRPSLERIPYTSSDDTQGARKSRLMHSLSQSIAAYTAQNLELTRGLCQCPSHDQSDYEAITIKGGLLERQLHKFRQKSAHICQELGAWGADYFISASVDQLRKSLGEEIELSFQDKKWRLELLQALSTLKTLEDPPSDSDISPKAKALVEFLQRMDSPQLSGLIFVQRRATASVLTQLLTDHPATKGRFQCSAYVGWSSGSKRTEGLGDLLTRASQKNTLAEFKSGKKNLIIATDVLEEGLDVSACRLVICFDKPSNLKSFIQRRGRARHHESTFAIMTSTEDDAIDVASWQRLEETMIALYQDEQRQRSEAIGLEDVDEEVPGLLRVPLTGAVDPAVRRTRGRRWWRSQRAASREAAFEAYNSLWEYGLLNNNLLPLIDKPDPISIRSNTLSAEISSCSEQFDPWSEIAQAWSLDKPSSDLYKVDLNITQDGIVNEDLSISIVLPKPIVLPRAIPLYWNDQTDLVASFGSLERLPCTAAHEVSLMKDITAVFLQAPSSRPDAPDRDFVILFIPQIPHAQLEDWNAKFCGVMRLSDFHKDNPHSAPLGIIRNPERYNKPRVFRKWIYPEQGGSQITQVDVTPIDLCTLTRIPASKAMVGLLVPAILDRMEALLVAERLNSTILDGVGIQDLDHVLTAITTPLSQATRNYQRYEFFGDTVLKFVVSCQLFFNNPTWHEGYLSAKRDQIINNERLARSALDAGLDRFVITTQFTQRKWQAPLVCQKLNKPRASRSLALKVLADIPSSPGVMYLSNGFHRDRLVPIIGYKFKDASWLIEALTHPSLDYDTTSRSYQRLEYLGDAVLDMVVISLVSESPIKLSQGQMTMVKHCLVNANLLGFLCMELSATEEMTELVRSSSETPVFARKQEQVHLWRFLRFGAPSVKDARDACLERHRMLRTQILAAMDHSPDYPWELLARLHPDKFMSDIVESMLGAIFVDTAGDLGVCRSFLEKLGLVAYLHKLVNKGINVKHPCGRAQDLLNTQGPLVFNARRIEAAGAPATYGSSAMLGEKELASIEGCASSEEADIRVAHTIISRMTEARRQSPSLPMEKDLQRGDDTDCPE</sequence>
<comment type="cofactor">
    <cofactor evidence="2">
        <name>Mg(2+)</name>
        <dbReference type="ChEBI" id="CHEBI:18420"/>
    </cofactor>
</comment>
<dbReference type="GO" id="GO:0050688">
    <property type="term" value="P:regulation of defense response to virus"/>
    <property type="evidence" value="ECO:0007669"/>
    <property type="project" value="UniProtKB-KW"/>
</dbReference>
<dbReference type="SMART" id="SM00490">
    <property type="entry name" value="HELICc"/>
    <property type="match status" value="1"/>
</dbReference>
<dbReference type="FunFam" id="3.40.50.300:FF:001669">
    <property type="entry name" value="Dicer-like protein 1"/>
    <property type="match status" value="1"/>
</dbReference>
<keyword evidence="8" id="KW-0347">Helicase</keyword>
<evidence type="ECO:0000256" key="7">
    <source>
        <dbReference type="ARBA" id="ARBA00022801"/>
    </source>
</evidence>
<dbReference type="PROSITE" id="PS00517">
    <property type="entry name" value="RNASE_3_1"/>
    <property type="match status" value="1"/>
</dbReference>
<gene>
    <name evidence="18" type="ORF">N7468_002866</name>
</gene>
<keyword evidence="9" id="KW-0067">ATP-binding</keyword>
<evidence type="ECO:0000313" key="19">
    <source>
        <dbReference type="Proteomes" id="UP001150941"/>
    </source>
</evidence>
<dbReference type="Pfam" id="PF00636">
    <property type="entry name" value="Ribonuclease_3"/>
    <property type="match status" value="2"/>
</dbReference>
<dbReference type="EMBL" id="JAPQKS010000002">
    <property type="protein sequence ID" value="KAJ5247883.1"/>
    <property type="molecule type" value="Genomic_DNA"/>
</dbReference>
<dbReference type="Gene3D" id="3.30.160.380">
    <property type="entry name" value="Dicer dimerisation domain"/>
    <property type="match status" value="1"/>
</dbReference>
<dbReference type="PROSITE" id="PS51194">
    <property type="entry name" value="HELICASE_CTER"/>
    <property type="match status" value="1"/>
</dbReference>
<dbReference type="GO" id="GO:0005634">
    <property type="term" value="C:nucleus"/>
    <property type="evidence" value="ECO:0007669"/>
    <property type="project" value="TreeGrafter"/>
</dbReference>
<dbReference type="GO" id="GO:0004386">
    <property type="term" value="F:helicase activity"/>
    <property type="evidence" value="ECO:0007669"/>
    <property type="project" value="UniProtKB-KW"/>
</dbReference>
<dbReference type="InterPro" id="IPR038248">
    <property type="entry name" value="Dicer_dimer_sf"/>
</dbReference>
<feature type="domain" description="RNase III" evidence="16">
    <location>
        <begin position="869"/>
        <end position="1052"/>
    </location>
</feature>
<dbReference type="InterPro" id="IPR027417">
    <property type="entry name" value="P-loop_NTPase"/>
</dbReference>
<evidence type="ECO:0000256" key="2">
    <source>
        <dbReference type="ARBA" id="ARBA00001946"/>
    </source>
</evidence>
<keyword evidence="4" id="KW-0479">Metal-binding</keyword>
<reference evidence="18" key="1">
    <citation type="submission" date="2022-11" db="EMBL/GenBank/DDBJ databases">
        <authorList>
            <person name="Petersen C."/>
        </authorList>
    </citation>
    <scope>NUCLEOTIDE SEQUENCE</scope>
    <source>
        <strain evidence="18">IBT 19713</strain>
    </source>
</reference>
<dbReference type="PANTHER" id="PTHR14950">
    <property type="entry name" value="DICER-RELATED"/>
    <property type="match status" value="1"/>
</dbReference>